<dbReference type="Gene3D" id="3.20.20.300">
    <property type="entry name" value="Glycoside hydrolase, family 3, N-terminal domain"/>
    <property type="match status" value="1"/>
</dbReference>
<dbReference type="AlphaFoldDB" id="A0A852ZI57"/>
<keyword evidence="9" id="KW-1185">Reference proteome</keyword>
<dbReference type="Pfam" id="PF01915">
    <property type="entry name" value="Glyco_hydro_3_C"/>
    <property type="match status" value="1"/>
</dbReference>
<dbReference type="InterPro" id="IPR036881">
    <property type="entry name" value="Glyco_hydro_3_C_sf"/>
</dbReference>
<dbReference type="PANTHER" id="PTHR30480">
    <property type="entry name" value="BETA-HEXOSAMINIDASE-RELATED"/>
    <property type="match status" value="1"/>
</dbReference>
<feature type="domain" description="Glycoside hydrolase family 3 N-terminal" evidence="6">
    <location>
        <begin position="2"/>
        <end position="115"/>
    </location>
</feature>
<dbReference type="SUPFAM" id="SSF52279">
    <property type="entry name" value="Beta-D-glucan exohydrolase, C-terminal domain"/>
    <property type="match status" value="1"/>
</dbReference>
<protein>
    <recommendedName>
        <fullName evidence="3">beta-N-acetylhexosaminidase</fullName>
        <ecNumber evidence="3">3.2.1.52</ecNumber>
    </recommendedName>
</protein>
<evidence type="ECO:0000256" key="5">
    <source>
        <dbReference type="ARBA" id="ARBA00023295"/>
    </source>
</evidence>
<feature type="domain" description="Glycoside hydrolase family 3 C-terminal" evidence="7">
    <location>
        <begin position="154"/>
        <end position="325"/>
    </location>
</feature>
<dbReference type="Pfam" id="PF00933">
    <property type="entry name" value="Glyco_hydro_3"/>
    <property type="match status" value="1"/>
</dbReference>
<evidence type="ECO:0000259" key="6">
    <source>
        <dbReference type="Pfam" id="PF00933"/>
    </source>
</evidence>
<dbReference type="GO" id="GO:0004563">
    <property type="term" value="F:beta-N-acetylhexosaminidase activity"/>
    <property type="evidence" value="ECO:0007669"/>
    <property type="project" value="UniProtKB-EC"/>
</dbReference>
<dbReference type="Proteomes" id="UP000579605">
    <property type="component" value="Unassembled WGS sequence"/>
</dbReference>
<keyword evidence="5" id="KW-0326">Glycosidase</keyword>
<evidence type="ECO:0000256" key="4">
    <source>
        <dbReference type="ARBA" id="ARBA00022801"/>
    </source>
</evidence>
<keyword evidence="4 8" id="KW-0378">Hydrolase</keyword>
<dbReference type="InterPro" id="IPR017853">
    <property type="entry name" value="GH"/>
</dbReference>
<proteinExistence type="inferred from homology"/>
<sequence>MIEAGIDSIMTGHLVFPALDPSGDPATLSHLIVTGLLRGSLGFTGLVVTDALGMKGVRDKYGDDQVVVLAVNAGVDMLLRPPAFDLAHRSLLAAVRDGRISRHRLDEAVGRIIRLKLANGIVHHPMVDVSAVEDTVGTPSHLDRADRITETTTTVVKNAAGLLPARVDGRRVLVAGAGGSAVQHLAGALADRGAEARTVSTGTGPSDAAIAAAVGAAADADLTFVLTSKAWDTDVTDPQARQQLLVDELLGTGRPVVVVAVADPYDLAYVDGAPAGVAAYAPNAVTMRALARVLCDEVGPRGRLPVEIPTADGTGVLYPYGHGLTW</sequence>
<dbReference type="InterPro" id="IPR036962">
    <property type="entry name" value="Glyco_hydro_3_N_sf"/>
</dbReference>
<comment type="caution">
    <text evidence="8">The sequence shown here is derived from an EMBL/GenBank/DDBJ whole genome shotgun (WGS) entry which is preliminary data.</text>
</comment>
<comment type="catalytic activity">
    <reaction evidence="1">
        <text>Hydrolysis of terminal non-reducing N-acetyl-D-hexosamine residues in N-acetyl-beta-D-hexosaminides.</text>
        <dbReference type="EC" id="3.2.1.52"/>
    </reaction>
</comment>
<accession>A0A852ZI57</accession>
<dbReference type="GO" id="GO:0009254">
    <property type="term" value="P:peptidoglycan turnover"/>
    <property type="evidence" value="ECO:0007669"/>
    <property type="project" value="TreeGrafter"/>
</dbReference>
<comment type="similarity">
    <text evidence="2">Belongs to the glycosyl hydrolase 3 family.</text>
</comment>
<evidence type="ECO:0000256" key="3">
    <source>
        <dbReference type="ARBA" id="ARBA00012663"/>
    </source>
</evidence>
<dbReference type="PANTHER" id="PTHR30480:SF13">
    <property type="entry name" value="BETA-HEXOSAMINIDASE"/>
    <property type="match status" value="1"/>
</dbReference>
<dbReference type="EC" id="3.2.1.52" evidence="3"/>
<evidence type="ECO:0000313" key="9">
    <source>
        <dbReference type="Proteomes" id="UP000579605"/>
    </source>
</evidence>
<dbReference type="GO" id="GO:0005975">
    <property type="term" value="P:carbohydrate metabolic process"/>
    <property type="evidence" value="ECO:0007669"/>
    <property type="project" value="InterPro"/>
</dbReference>
<evidence type="ECO:0000256" key="2">
    <source>
        <dbReference type="ARBA" id="ARBA00005336"/>
    </source>
</evidence>
<dbReference type="SUPFAM" id="SSF51445">
    <property type="entry name" value="(Trans)glycosidases"/>
    <property type="match status" value="1"/>
</dbReference>
<gene>
    <name evidence="8" type="ORF">F4554_004236</name>
</gene>
<reference evidence="8 9" key="1">
    <citation type="submission" date="2020-07" db="EMBL/GenBank/DDBJ databases">
        <title>Sequencing the genomes of 1000 actinobacteria strains.</title>
        <authorList>
            <person name="Klenk H.-P."/>
        </authorList>
    </citation>
    <scope>NUCLEOTIDE SEQUENCE [LARGE SCALE GENOMIC DNA]</scope>
    <source>
        <strain evidence="8 9">DSM 18448</strain>
    </source>
</reference>
<dbReference type="EMBL" id="JACBZH010000001">
    <property type="protein sequence ID" value="NYH91598.1"/>
    <property type="molecule type" value="Genomic_DNA"/>
</dbReference>
<evidence type="ECO:0000259" key="7">
    <source>
        <dbReference type="Pfam" id="PF01915"/>
    </source>
</evidence>
<name>A0A852ZI57_9ACTN</name>
<dbReference type="Gene3D" id="3.40.50.1700">
    <property type="entry name" value="Glycoside hydrolase family 3 C-terminal domain"/>
    <property type="match status" value="1"/>
</dbReference>
<dbReference type="InterPro" id="IPR001764">
    <property type="entry name" value="Glyco_hydro_3_N"/>
</dbReference>
<evidence type="ECO:0000313" key="8">
    <source>
        <dbReference type="EMBL" id="NYH91598.1"/>
    </source>
</evidence>
<dbReference type="InterPro" id="IPR050226">
    <property type="entry name" value="NagZ_Beta-hexosaminidase"/>
</dbReference>
<dbReference type="InterPro" id="IPR002772">
    <property type="entry name" value="Glyco_hydro_3_C"/>
</dbReference>
<evidence type="ECO:0000256" key="1">
    <source>
        <dbReference type="ARBA" id="ARBA00001231"/>
    </source>
</evidence>
<organism evidence="8 9">
    <name type="scientific">Actinopolymorpha rutila</name>
    <dbReference type="NCBI Taxonomy" id="446787"/>
    <lineage>
        <taxon>Bacteria</taxon>
        <taxon>Bacillati</taxon>
        <taxon>Actinomycetota</taxon>
        <taxon>Actinomycetes</taxon>
        <taxon>Propionibacteriales</taxon>
        <taxon>Actinopolymorphaceae</taxon>
        <taxon>Actinopolymorpha</taxon>
    </lineage>
</organism>